<proteinExistence type="predicted"/>
<organism evidence="1 2">
    <name type="scientific">Roseiconus lacunae</name>
    <dbReference type="NCBI Taxonomy" id="2605694"/>
    <lineage>
        <taxon>Bacteria</taxon>
        <taxon>Pseudomonadati</taxon>
        <taxon>Planctomycetota</taxon>
        <taxon>Planctomycetia</taxon>
        <taxon>Pirellulales</taxon>
        <taxon>Pirellulaceae</taxon>
        <taxon>Roseiconus</taxon>
    </lineage>
</organism>
<dbReference type="Gene3D" id="1.10.1330.10">
    <property type="entry name" value="Dockerin domain"/>
    <property type="match status" value="1"/>
</dbReference>
<evidence type="ECO:0000313" key="2">
    <source>
        <dbReference type="Proteomes" id="UP001239462"/>
    </source>
</evidence>
<dbReference type="InterPro" id="IPR013783">
    <property type="entry name" value="Ig-like_fold"/>
</dbReference>
<keyword evidence="2" id="KW-1185">Reference proteome</keyword>
<dbReference type="SUPFAM" id="SSF63446">
    <property type="entry name" value="Type I dockerin domain"/>
    <property type="match status" value="1"/>
</dbReference>
<dbReference type="EMBL" id="JASZZN010000010">
    <property type="protein sequence ID" value="MDM4016873.1"/>
    <property type="molecule type" value="Genomic_DNA"/>
</dbReference>
<name>A0ABT7PK49_9BACT</name>
<dbReference type="RefSeq" id="WP_289164467.1">
    <property type="nucleotide sequence ID" value="NZ_JASZZN010000010.1"/>
</dbReference>
<sequence>MLTAVPPGDYSGNFNQDTEFLDTNAVYQITSDGVIAPGVKVYVGPGVTVNLANNVNWLVRGDLQFDDAQQVGFFNNNSSISIANTSIEVQSGGVLDADSTPFVLLSTGNDNSFIEVEQGGNFTANDSDFLITDVLWHGAAVLGPEDVTNNVFGAVVGAPAEYLPRLANNDSFAQVDISGESVVSDVTLTQMGTVTTTNLKYRFTSDIEIDPGAQLKFDPGTRVEIANSVNISVEGKLWFDDVSDVGFFDDNSSLSVSTTSIEVQSGGILEADSTPFTLATTGNDQSLIEINSGGQFLAEDSDFLIKNVIWRGASLLNVGDVQNNVFGAIVGVPVEYVPRLENNDSFNRVDLSGESVVSSVTLTQMGTVTTTNLNYRFTSDIEIDPGALLKFDPGARVGLANSVNISVEGKLWFDDVSDVGFFDDNSSLSVSTTSIEVQSGGILEADSTPFTLATTGNDQSFVEIKSGGQLLAEDSDFLIKNVIWRGASLLNVGDVQNNVFGAIVGVPVEYVPRLENNDSFNRVDLSGESVFSSVALTQMGTVTTTNLKYRFASDIEIDPGALLKFDPGTRVEVANSVNISVEGKLWFDDVSDVGFFDDNSSLSVSTTSIEVQSGGILEADSTPFTLATTGNDQSFVEIKSGGQLLAEDSDFLIKNVIWRGASLLNVGDVQNNVFGAIVGAPVEYVPRLENNDSFNRIDLSGDPVNSDATLTQMGTVTTTNFHYRFTSDILIGPGSTLKFGPGTTVELANAVNISVEGKLWFCDASEVGIHENNSSVSPSTTSIDIRSGGELESDSTQFVVLTTGGNDQSVLNVEPNGIFRSSGGSEYELGLVSLDRVMLASIENSTFSNSLNLIVNAETTISAKHNNFGSASLSATGLASETIDLADNWWGTTNPTAIENKILHQVDDASRPLVLFTPFLSQPPRLAEYVPTHLSIGESILVAGQTLTVTYAIDNVSPIGNGEKQSAAFFYLNTNTDQDGSVPLIVVPVESLPASSSTGLRSVQLTLPDESHPLWSNGLPGDYSLSMLVDATNVIPEFDEKNNRLSTGTHVIPPLITVVETEGSTIVSEDGTTDSLALMLHQVPSSDVVVTATPDEQLDLGNGPGQAVSITITPAEALTPRSISVIASDDTIIEASHLGNITYAVASSDFNFDSIAVAATNVTVIDNDSVRVSEVVINDGSSQRSSIENIKITFNAEVTTSRESFRLRHLDTGELTAPQSTSSIVANGRTTVTLVFDRESVVDGRYELIVQAQNVTAMGHQLDGNADAISGDDFVYRADDFFRFYGDTNGDGFVDAIDLFNGFLPAFGSNEGNLNYRSDLDSNQDGFVDAVDLFDHFLPNFGTSLST</sequence>
<comment type="caution">
    <text evidence="1">The sequence shown here is derived from an EMBL/GenBank/DDBJ whole genome shotgun (WGS) entry which is preliminary data.</text>
</comment>
<protein>
    <submittedName>
        <fullName evidence="1">CARDB domain-containing protein</fullName>
    </submittedName>
</protein>
<gene>
    <name evidence="1" type="ORF">QTN89_15610</name>
</gene>
<dbReference type="InterPro" id="IPR036439">
    <property type="entry name" value="Dockerin_dom_sf"/>
</dbReference>
<reference evidence="1 2" key="1">
    <citation type="submission" date="2023-06" db="EMBL/GenBank/DDBJ databases">
        <title>Roseiconus lacunae JC819 isolated from Gulf of Mannar region, Tamil Nadu.</title>
        <authorList>
            <person name="Pk S."/>
            <person name="Ch S."/>
            <person name="Ch V.R."/>
        </authorList>
    </citation>
    <scope>NUCLEOTIDE SEQUENCE [LARGE SCALE GENOMIC DNA]</scope>
    <source>
        <strain evidence="1 2">JC819</strain>
    </source>
</reference>
<dbReference type="Proteomes" id="UP001239462">
    <property type="component" value="Unassembled WGS sequence"/>
</dbReference>
<dbReference type="InterPro" id="IPR018247">
    <property type="entry name" value="EF_Hand_1_Ca_BS"/>
</dbReference>
<dbReference type="Gene3D" id="2.60.40.10">
    <property type="entry name" value="Immunoglobulins"/>
    <property type="match status" value="1"/>
</dbReference>
<evidence type="ECO:0000313" key="1">
    <source>
        <dbReference type="EMBL" id="MDM4016873.1"/>
    </source>
</evidence>
<accession>A0ABT7PK49</accession>
<dbReference type="PROSITE" id="PS00018">
    <property type="entry name" value="EF_HAND_1"/>
    <property type="match status" value="2"/>
</dbReference>